<feature type="region of interest" description="Disordered" evidence="2">
    <location>
        <begin position="375"/>
        <end position="413"/>
    </location>
</feature>
<evidence type="ECO:0000256" key="1">
    <source>
        <dbReference type="PROSITE-ProRule" id="PRU00047"/>
    </source>
</evidence>
<evidence type="ECO:0000259" key="3">
    <source>
        <dbReference type="PROSITE" id="PS50158"/>
    </source>
</evidence>
<keyword evidence="1" id="KW-0863">Zinc-finger</keyword>
<dbReference type="PANTHER" id="PTHR46978:SF2">
    <property type="entry name" value="ZINC KNUCKLE (CCHC-TYPE) FAMILY PROTEIN ISOFORM 1"/>
    <property type="match status" value="1"/>
</dbReference>
<gene>
    <name evidence="4" type="ORF">V6N11_021787</name>
</gene>
<dbReference type="SMART" id="SM00343">
    <property type="entry name" value="ZnF_C2HC"/>
    <property type="match status" value="5"/>
</dbReference>
<keyword evidence="1" id="KW-0479">Metal-binding</keyword>
<name>A0ABR2TI35_9ROSI</name>
<dbReference type="PROSITE" id="PS50158">
    <property type="entry name" value="ZF_CCHC"/>
    <property type="match status" value="2"/>
</dbReference>
<dbReference type="Gene3D" id="4.10.60.10">
    <property type="entry name" value="Zinc finger, CCHC-type"/>
    <property type="match status" value="2"/>
</dbReference>
<dbReference type="EMBL" id="JBBPBN010000005">
    <property type="protein sequence ID" value="KAK9036862.1"/>
    <property type="molecule type" value="Genomic_DNA"/>
</dbReference>
<organism evidence="4 5">
    <name type="scientific">Hibiscus sabdariffa</name>
    <name type="common">roselle</name>
    <dbReference type="NCBI Taxonomy" id="183260"/>
    <lineage>
        <taxon>Eukaryota</taxon>
        <taxon>Viridiplantae</taxon>
        <taxon>Streptophyta</taxon>
        <taxon>Embryophyta</taxon>
        <taxon>Tracheophyta</taxon>
        <taxon>Spermatophyta</taxon>
        <taxon>Magnoliopsida</taxon>
        <taxon>eudicotyledons</taxon>
        <taxon>Gunneridae</taxon>
        <taxon>Pentapetalae</taxon>
        <taxon>rosids</taxon>
        <taxon>malvids</taxon>
        <taxon>Malvales</taxon>
        <taxon>Malvaceae</taxon>
        <taxon>Malvoideae</taxon>
        <taxon>Hibiscus</taxon>
    </lineage>
</organism>
<protein>
    <recommendedName>
        <fullName evidence="3">CCHC-type domain-containing protein</fullName>
    </recommendedName>
</protein>
<dbReference type="InterPro" id="IPR036875">
    <property type="entry name" value="Znf_CCHC_sf"/>
</dbReference>
<evidence type="ECO:0000313" key="5">
    <source>
        <dbReference type="Proteomes" id="UP001396334"/>
    </source>
</evidence>
<keyword evidence="5" id="KW-1185">Reference proteome</keyword>
<reference evidence="4 5" key="1">
    <citation type="journal article" date="2024" name="G3 (Bethesda)">
        <title>Genome assembly of Hibiscus sabdariffa L. provides insights into metabolisms of medicinal natural products.</title>
        <authorList>
            <person name="Kim T."/>
        </authorList>
    </citation>
    <scope>NUCLEOTIDE SEQUENCE [LARGE SCALE GENOMIC DNA]</scope>
    <source>
        <strain evidence="4">TK-2024</strain>
        <tissue evidence="4">Old leaves</tissue>
    </source>
</reference>
<dbReference type="SUPFAM" id="SSF57756">
    <property type="entry name" value="Retrovirus zinc finger-like domains"/>
    <property type="match status" value="2"/>
</dbReference>
<feature type="domain" description="CCHC-type" evidence="3">
    <location>
        <begin position="351"/>
        <end position="364"/>
    </location>
</feature>
<accession>A0ABR2TI35</accession>
<evidence type="ECO:0000313" key="4">
    <source>
        <dbReference type="EMBL" id="KAK9036862.1"/>
    </source>
</evidence>
<feature type="compositionally biased region" description="Polar residues" evidence="2">
    <location>
        <begin position="404"/>
        <end position="413"/>
    </location>
</feature>
<feature type="compositionally biased region" description="Polar residues" evidence="2">
    <location>
        <begin position="381"/>
        <end position="396"/>
    </location>
</feature>
<proteinExistence type="predicted"/>
<feature type="domain" description="CCHC-type" evidence="3">
    <location>
        <begin position="322"/>
        <end position="337"/>
    </location>
</feature>
<sequence>MEKRNENSEWRSEAEEYEMISNPIVFHKFRNAVPVDSGNPAIDKSKDEVLRTVDVSKWNFNEISDIVPQQLDVDTDVKDKMIETVQAVTCRTEGNVDKAGSKEVSDICSSSSVDEGLILNISYGTSTGGGMVSAEGTINVNGEMVRSELKSVLAEETVDAGLKEMHADKAKCEKTVKSPLKNTVLRSHLQKRRYFDPPNGNWARWLDYGEDCPSPINCTLQKRVKVRFLSRNHQHIGKHCSQGRYCFVCRGTFYQAHDCPKKQEENHIICLRCGDSGHDMFSCRSDYSVDDLKKIQCYICKDFGHLSCVKLPDHTSPTEVSCYNCGQSGHLGSDCSKCPKAVRGSKSPALCYRCREEGHFARMCTLPRKNARRVHAEVRSPGSSSAPPNLGPQSDANESKGETQESLIINMVQ</sequence>
<dbReference type="PANTHER" id="PTHR46978">
    <property type="entry name" value="ZINC KNUCKLE (CCHC-TYPE) FAMILY PROTEIN"/>
    <property type="match status" value="1"/>
</dbReference>
<dbReference type="Proteomes" id="UP001396334">
    <property type="component" value="Unassembled WGS sequence"/>
</dbReference>
<dbReference type="InterPro" id="IPR001878">
    <property type="entry name" value="Znf_CCHC"/>
</dbReference>
<evidence type="ECO:0000256" key="2">
    <source>
        <dbReference type="SAM" id="MobiDB-lite"/>
    </source>
</evidence>
<keyword evidence="1" id="KW-0862">Zinc</keyword>
<comment type="caution">
    <text evidence="4">The sequence shown here is derived from an EMBL/GenBank/DDBJ whole genome shotgun (WGS) entry which is preliminary data.</text>
</comment>
<dbReference type="Pfam" id="PF00098">
    <property type="entry name" value="zf-CCHC"/>
    <property type="match status" value="2"/>
</dbReference>